<protein>
    <submittedName>
        <fullName evidence="1">Uncharacterized protein</fullName>
    </submittedName>
</protein>
<name>A0AAU3IDH2_9ACTN</name>
<sequence length="111" mass="12604">MLKKSQRQERRGAELLGGTVNAGSGNGWVRKNDVRTPEYSVEYKVTGKKQYPLKDAELQTAEKQALLDGREMLFGIQMDSGRTWIVMSEETFLTLNTKAFPHVDPDEVLSW</sequence>
<dbReference type="EMBL" id="CP109546">
    <property type="protein sequence ID" value="WTZ13211.1"/>
    <property type="molecule type" value="Genomic_DNA"/>
</dbReference>
<dbReference type="AlphaFoldDB" id="A0AAU3IDH2"/>
<evidence type="ECO:0000313" key="1">
    <source>
        <dbReference type="EMBL" id="WTZ13211.1"/>
    </source>
</evidence>
<accession>A0AAU3IDH2</accession>
<reference evidence="1" key="1">
    <citation type="submission" date="2022-10" db="EMBL/GenBank/DDBJ databases">
        <title>The complete genomes of actinobacterial strains from the NBC collection.</title>
        <authorList>
            <person name="Joergensen T.S."/>
            <person name="Alvarez Arevalo M."/>
            <person name="Sterndorff E.B."/>
            <person name="Faurdal D."/>
            <person name="Vuksanovic O."/>
            <person name="Mourched A.-S."/>
            <person name="Charusanti P."/>
            <person name="Shaw S."/>
            <person name="Blin K."/>
            <person name="Weber T."/>
        </authorList>
    </citation>
    <scope>NUCLEOTIDE SEQUENCE</scope>
    <source>
        <strain evidence="1">NBC_01393</strain>
    </source>
</reference>
<gene>
    <name evidence="1" type="ORF">OG699_37765</name>
</gene>
<proteinExistence type="predicted"/>
<organism evidence="1">
    <name type="scientific">Streptomyces sp. NBC_01393</name>
    <dbReference type="NCBI Taxonomy" id="2903851"/>
    <lineage>
        <taxon>Bacteria</taxon>
        <taxon>Bacillati</taxon>
        <taxon>Actinomycetota</taxon>
        <taxon>Actinomycetes</taxon>
        <taxon>Kitasatosporales</taxon>
        <taxon>Streptomycetaceae</taxon>
        <taxon>Streptomyces</taxon>
    </lineage>
</organism>